<dbReference type="Proteomes" id="UP001141253">
    <property type="component" value="Unassembled WGS sequence"/>
</dbReference>
<name>A0ABQ8ZGD3_9ROSI</name>
<protein>
    <recommendedName>
        <fullName evidence="3">Maturase K</fullName>
    </recommendedName>
</protein>
<evidence type="ECO:0000313" key="2">
    <source>
        <dbReference type="Proteomes" id="UP001141253"/>
    </source>
</evidence>
<gene>
    <name evidence="1" type="ORF">OIU77_001158</name>
</gene>
<sequence>MFRGISFQADEYYNHYSKNKAVFVMYGFLFNECCSYFVEIMHIARRTCMTLLLCCMQDLWIPRLASHS</sequence>
<evidence type="ECO:0008006" key="3">
    <source>
        <dbReference type="Google" id="ProtNLM"/>
    </source>
</evidence>
<reference evidence="1" key="1">
    <citation type="submission" date="2022-10" db="EMBL/GenBank/DDBJ databases">
        <authorList>
            <person name="Hyden B.L."/>
            <person name="Feng K."/>
            <person name="Yates T."/>
            <person name="Jawdy S."/>
            <person name="Smart L.B."/>
            <person name="Muchero W."/>
        </authorList>
    </citation>
    <scope>NUCLEOTIDE SEQUENCE</scope>
    <source>
        <tissue evidence="1">Shoot tip</tissue>
    </source>
</reference>
<accession>A0ABQ8ZGD3</accession>
<evidence type="ECO:0000313" key="1">
    <source>
        <dbReference type="EMBL" id="KAJ6287870.1"/>
    </source>
</evidence>
<proteinExistence type="predicted"/>
<feature type="non-terminal residue" evidence="1">
    <location>
        <position position="68"/>
    </location>
</feature>
<comment type="caution">
    <text evidence="1">The sequence shown here is derived from an EMBL/GenBank/DDBJ whole genome shotgun (WGS) entry which is preliminary data.</text>
</comment>
<organism evidence="1 2">
    <name type="scientific">Salix suchowensis</name>
    <dbReference type="NCBI Taxonomy" id="1278906"/>
    <lineage>
        <taxon>Eukaryota</taxon>
        <taxon>Viridiplantae</taxon>
        <taxon>Streptophyta</taxon>
        <taxon>Embryophyta</taxon>
        <taxon>Tracheophyta</taxon>
        <taxon>Spermatophyta</taxon>
        <taxon>Magnoliopsida</taxon>
        <taxon>eudicotyledons</taxon>
        <taxon>Gunneridae</taxon>
        <taxon>Pentapetalae</taxon>
        <taxon>rosids</taxon>
        <taxon>fabids</taxon>
        <taxon>Malpighiales</taxon>
        <taxon>Salicaceae</taxon>
        <taxon>Saliceae</taxon>
        <taxon>Salix</taxon>
    </lineage>
</organism>
<keyword evidence="2" id="KW-1185">Reference proteome</keyword>
<reference evidence="1" key="2">
    <citation type="journal article" date="2023" name="Int. J. Mol. Sci.">
        <title>De Novo Assembly and Annotation of 11 Diverse Shrub Willow (Salix) Genomes Reveals Novel Gene Organization in Sex-Linked Regions.</title>
        <authorList>
            <person name="Hyden B."/>
            <person name="Feng K."/>
            <person name="Yates T.B."/>
            <person name="Jawdy S."/>
            <person name="Cereghino C."/>
            <person name="Smart L.B."/>
            <person name="Muchero W."/>
        </authorList>
    </citation>
    <scope>NUCLEOTIDE SEQUENCE</scope>
    <source>
        <tissue evidence="1">Shoot tip</tissue>
    </source>
</reference>
<dbReference type="EMBL" id="JAPFFI010001187">
    <property type="protein sequence ID" value="KAJ6287870.1"/>
    <property type="molecule type" value="Genomic_DNA"/>
</dbReference>